<dbReference type="EMBL" id="VDLY02000017">
    <property type="protein sequence ID" value="KAB8161789.1"/>
    <property type="molecule type" value="Genomic_DNA"/>
</dbReference>
<organism evidence="2 3">
    <name type="scientific">Streptomyces mimosae</name>
    <dbReference type="NCBI Taxonomy" id="2586635"/>
    <lineage>
        <taxon>Bacteria</taxon>
        <taxon>Bacillati</taxon>
        <taxon>Actinomycetota</taxon>
        <taxon>Actinomycetes</taxon>
        <taxon>Kitasatosporales</taxon>
        <taxon>Streptomycetaceae</taxon>
        <taxon>Streptomyces</taxon>
    </lineage>
</organism>
<name>A0A5N6A1B3_9ACTN</name>
<dbReference type="RefSeq" id="WP_139672402.1">
    <property type="nucleotide sequence ID" value="NZ_VDLY02000017.1"/>
</dbReference>
<comment type="caution">
    <text evidence="2">The sequence shown here is derived from an EMBL/GenBank/DDBJ whole genome shotgun (WGS) entry which is preliminary data.</text>
</comment>
<evidence type="ECO:0000256" key="1">
    <source>
        <dbReference type="SAM" id="MobiDB-lite"/>
    </source>
</evidence>
<accession>A0A5N6A1B3</accession>
<dbReference type="InterPro" id="IPR052552">
    <property type="entry name" value="YeaO-like"/>
</dbReference>
<dbReference type="PANTHER" id="PTHR36849">
    <property type="entry name" value="CYTOPLASMIC PROTEIN-RELATED"/>
    <property type="match status" value="1"/>
</dbReference>
<dbReference type="Proteomes" id="UP000314251">
    <property type="component" value="Unassembled WGS sequence"/>
</dbReference>
<dbReference type="PANTHER" id="PTHR36849:SF1">
    <property type="entry name" value="CYTOPLASMIC PROTEIN"/>
    <property type="match status" value="1"/>
</dbReference>
<keyword evidence="3" id="KW-1185">Reference proteome</keyword>
<proteinExistence type="predicted"/>
<gene>
    <name evidence="2" type="ORF">FH607_024030</name>
</gene>
<evidence type="ECO:0000313" key="3">
    <source>
        <dbReference type="Proteomes" id="UP000314251"/>
    </source>
</evidence>
<evidence type="ECO:0000313" key="2">
    <source>
        <dbReference type="EMBL" id="KAB8161789.1"/>
    </source>
</evidence>
<reference evidence="2" key="1">
    <citation type="submission" date="2019-10" db="EMBL/GenBank/DDBJ databases">
        <title>Nonomuraea sp. nov., isolated from Phyllanthus amarus.</title>
        <authorList>
            <person name="Klykleung N."/>
            <person name="Tanasupawat S."/>
        </authorList>
    </citation>
    <scope>NUCLEOTIDE SEQUENCE [LARGE SCALE GENOMIC DNA]</scope>
    <source>
        <strain evidence="2">3MP-10</strain>
    </source>
</reference>
<dbReference type="Pfam" id="PF22752">
    <property type="entry name" value="DUF488-N3i"/>
    <property type="match status" value="1"/>
</dbReference>
<sequence>MIRLRRVYEEPSGDEGVRVLVDRIWPRGVKKEALPLDEWPKELTPSPELRHWFHGPEGNFDEFRRRYRAELTAERPAAALEKLHLLDAEGRTVTLLTSAKDPAHGHPAVLAEVLDEMRDGHGGGHGGHGGHGGGHGGGRREGHGG</sequence>
<dbReference type="OrthoDB" id="9790745at2"/>
<feature type="region of interest" description="Disordered" evidence="1">
    <location>
        <begin position="118"/>
        <end position="145"/>
    </location>
</feature>
<dbReference type="AlphaFoldDB" id="A0A5N6A1B3"/>
<feature type="compositionally biased region" description="Gly residues" evidence="1">
    <location>
        <begin position="123"/>
        <end position="136"/>
    </location>
</feature>
<protein>
    <submittedName>
        <fullName evidence="2">DUF488 family protein</fullName>
    </submittedName>
</protein>